<keyword evidence="5" id="KW-1185">Reference proteome</keyword>
<dbReference type="InterPro" id="IPR025877">
    <property type="entry name" value="MobA-like_NTP_Trfase"/>
</dbReference>
<dbReference type="PANTHER" id="PTHR43584:SF5">
    <property type="entry name" value="PROTEIN LICC"/>
    <property type="match status" value="1"/>
</dbReference>
<accession>A0A1M5Y2A8</accession>
<organism evidence="4 5">
    <name type="scientific">Clostridium collagenovorans DSM 3089</name>
    <dbReference type="NCBI Taxonomy" id="1121306"/>
    <lineage>
        <taxon>Bacteria</taxon>
        <taxon>Bacillati</taxon>
        <taxon>Bacillota</taxon>
        <taxon>Clostridia</taxon>
        <taxon>Eubacteriales</taxon>
        <taxon>Clostridiaceae</taxon>
        <taxon>Clostridium</taxon>
    </lineage>
</organism>
<dbReference type="Gene3D" id="3.90.1200.10">
    <property type="match status" value="1"/>
</dbReference>
<dbReference type="SUPFAM" id="SSF53448">
    <property type="entry name" value="Nucleotide-diphospho-sugar transferases"/>
    <property type="match status" value="1"/>
</dbReference>
<dbReference type="CDD" id="cd05151">
    <property type="entry name" value="ChoK-like"/>
    <property type="match status" value="1"/>
</dbReference>
<dbReference type="InterPro" id="IPR029044">
    <property type="entry name" value="Nucleotide-diphossugar_trans"/>
</dbReference>
<evidence type="ECO:0000313" key="5">
    <source>
        <dbReference type="Proteomes" id="UP000184526"/>
    </source>
</evidence>
<dbReference type="STRING" id="1121306.SAMN02745196_02596"/>
<dbReference type="Proteomes" id="UP000184526">
    <property type="component" value="Unassembled WGS sequence"/>
</dbReference>
<sequence length="588" mass="68576">MMSKSEFEILCLLYKNSINCEAEILEKSSLSLEEVKEGIISLRKQSFVEEFKVTEEGKSELSKYKVDNAIIMAAGLSSRFAPLSFESPKGLLEVKGEVLIERQIRQLKEAGIDNITIVVGYMKEKFYYLKDKFNVEIVVNDEYNKRNNNSTLYLVKEKLNNSYICSSDNYFTKNVFEDYVYSSYYASVYDEGETEEYCLTCDKDGLITEVAVGGHDSWVMLGHVYFSKEFSKKFVDILVKEYNEPGVDKMLWEDIYINHLSELPMYINKYNKEDILEFDYLDDLRAFDKSYVKDSRSKIIKNICSVLKCEEKDVEKIVLIKKGLTNSSFIFEVKGNKYVYRNPGVGTEEIINRESEAFSQKVAKELELDDTFIYMNAQEGWKVSKFIDNCVDFDYRNQDDVKKAMKLVKKLHDACVPTKWEFNIFKEGGKLLDLASKSESMPHFDDTYDICEKISKVYDLTEKDNVPKRLCHNDCYDPNFLTNGKEMYLIDWEYSGGADPASDIGTFICCSDYSVEEAIEILKIYFGRELTLEERRHYLAYVSISAYYWFVWALYKESLGEDVGDYLKIWHDYANEYSDMALKLYEEK</sequence>
<evidence type="ECO:0000256" key="1">
    <source>
        <dbReference type="ARBA" id="ARBA00022679"/>
    </source>
</evidence>
<dbReference type="EMBL" id="FQXP01000011">
    <property type="protein sequence ID" value="SHI06167.1"/>
    <property type="molecule type" value="Genomic_DNA"/>
</dbReference>
<dbReference type="AlphaFoldDB" id="A0A1M5Y2A8"/>
<feature type="domain" description="MobA-like NTP transferase" evidence="3">
    <location>
        <begin position="69"/>
        <end position="145"/>
    </location>
</feature>
<keyword evidence="2 4" id="KW-0548">Nucleotidyltransferase</keyword>
<dbReference type="Pfam" id="PF12804">
    <property type="entry name" value="NTP_transf_3"/>
    <property type="match status" value="1"/>
</dbReference>
<dbReference type="GO" id="GO:0016779">
    <property type="term" value="F:nucleotidyltransferase activity"/>
    <property type="evidence" value="ECO:0007669"/>
    <property type="project" value="UniProtKB-KW"/>
</dbReference>
<dbReference type="InterPro" id="IPR011009">
    <property type="entry name" value="Kinase-like_dom_sf"/>
</dbReference>
<dbReference type="OrthoDB" id="9803871at2"/>
<dbReference type="Gene3D" id="3.90.550.10">
    <property type="entry name" value="Spore Coat Polysaccharide Biosynthesis Protein SpsA, Chain A"/>
    <property type="match status" value="1"/>
</dbReference>
<gene>
    <name evidence="4" type="ORF">SAMN02745196_02596</name>
</gene>
<dbReference type="PANTHER" id="PTHR43584">
    <property type="entry name" value="NUCLEOTIDYL TRANSFERASE"/>
    <property type="match status" value="1"/>
</dbReference>
<evidence type="ECO:0000259" key="3">
    <source>
        <dbReference type="Pfam" id="PF12804"/>
    </source>
</evidence>
<dbReference type="InterPro" id="IPR050065">
    <property type="entry name" value="GlmU-like"/>
</dbReference>
<evidence type="ECO:0000313" key="4">
    <source>
        <dbReference type="EMBL" id="SHI06167.1"/>
    </source>
</evidence>
<name>A0A1M5Y2A8_9CLOT</name>
<dbReference type="Gene3D" id="3.30.200.20">
    <property type="entry name" value="Phosphorylase Kinase, domain 1"/>
    <property type="match status" value="1"/>
</dbReference>
<dbReference type="Pfam" id="PF01633">
    <property type="entry name" value="Choline_kinase"/>
    <property type="match status" value="1"/>
</dbReference>
<dbReference type="CDD" id="cd02523">
    <property type="entry name" value="PC_cytidylyltransferase"/>
    <property type="match status" value="1"/>
</dbReference>
<keyword evidence="1 4" id="KW-0808">Transferase</keyword>
<evidence type="ECO:0000256" key="2">
    <source>
        <dbReference type="ARBA" id="ARBA00022695"/>
    </source>
</evidence>
<reference evidence="4 5" key="1">
    <citation type="submission" date="2016-11" db="EMBL/GenBank/DDBJ databases">
        <authorList>
            <person name="Jaros S."/>
            <person name="Januszkiewicz K."/>
            <person name="Wedrychowicz H."/>
        </authorList>
    </citation>
    <scope>NUCLEOTIDE SEQUENCE [LARGE SCALE GENOMIC DNA]</scope>
    <source>
        <strain evidence="4 5">DSM 3089</strain>
    </source>
</reference>
<protein>
    <submittedName>
        <fullName evidence="4">CTP:phosphocholine cytidylyltransferase</fullName>
    </submittedName>
</protein>
<dbReference type="RefSeq" id="WP_072832440.1">
    <property type="nucleotide sequence ID" value="NZ_FQXP01000011.1"/>
</dbReference>
<dbReference type="SUPFAM" id="SSF56112">
    <property type="entry name" value="Protein kinase-like (PK-like)"/>
    <property type="match status" value="1"/>
</dbReference>
<proteinExistence type="predicted"/>